<dbReference type="Proteomes" id="UP001152523">
    <property type="component" value="Unassembled WGS sequence"/>
</dbReference>
<sequence length="101" mass="10539">MAIKGKSSGGGSSSDRSIINRVSESSIVRKGKSAASDAAYVSKRLAKSTGKAAWIAATTLLIIAVPLIIVMDREQQLNELDLQQASLFGTSQPPSVGPPQK</sequence>
<dbReference type="PANTHER" id="PTHR46867">
    <property type="entry name" value="MITOCHONDRIAL IMPORT RECEPTOR SUBUNIT TOM9-2"/>
    <property type="match status" value="1"/>
</dbReference>
<keyword evidence="8" id="KW-0811">Translocation</keyword>
<evidence type="ECO:0000256" key="4">
    <source>
        <dbReference type="ARBA" id="ARBA00022692"/>
    </source>
</evidence>
<evidence type="ECO:0000256" key="3">
    <source>
        <dbReference type="ARBA" id="ARBA00022448"/>
    </source>
</evidence>
<dbReference type="EMBL" id="CAMAPF010000038">
    <property type="protein sequence ID" value="CAH9082597.1"/>
    <property type="molecule type" value="Genomic_DNA"/>
</dbReference>
<evidence type="ECO:0000256" key="12">
    <source>
        <dbReference type="SAM" id="Phobius"/>
    </source>
</evidence>
<dbReference type="PANTHER" id="PTHR46867:SF4">
    <property type="entry name" value="MITOCHONDRIAL IMPORT RECEPTOR SUBUNIT TOM9-2"/>
    <property type="match status" value="1"/>
</dbReference>
<keyword evidence="9" id="KW-0496">Mitochondrion</keyword>
<evidence type="ECO:0000256" key="11">
    <source>
        <dbReference type="ARBA" id="ARBA00023170"/>
    </source>
</evidence>
<proteinExistence type="inferred from homology"/>
<comment type="caution">
    <text evidence="13">The sequence shown here is derived from an EMBL/GenBank/DDBJ whole genome shotgun (WGS) entry which is preliminary data.</text>
</comment>
<keyword evidence="3" id="KW-0813">Transport</keyword>
<evidence type="ECO:0000313" key="13">
    <source>
        <dbReference type="EMBL" id="CAH9082597.1"/>
    </source>
</evidence>
<keyword evidence="10 12" id="KW-0472">Membrane</keyword>
<organism evidence="13 15">
    <name type="scientific">Cuscuta epithymum</name>
    <dbReference type="NCBI Taxonomy" id="186058"/>
    <lineage>
        <taxon>Eukaryota</taxon>
        <taxon>Viridiplantae</taxon>
        <taxon>Streptophyta</taxon>
        <taxon>Embryophyta</taxon>
        <taxon>Tracheophyta</taxon>
        <taxon>Spermatophyta</taxon>
        <taxon>Magnoliopsida</taxon>
        <taxon>eudicotyledons</taxon>
        <taxon>Gunneridae</taxon>
        <taxon>Pentapetalae</taxon>
        <taxon>asterids</taxon>
        <taxon>lamiids</taxon>
        <taxon>Solanales</taxon>
        <taxon>Convolvulaceae</taxon>
        <taxon>Cuscuteae</taxon>
        <taxon>Cuscuta</taxon>
        <taxon>Cuscuta subgen. Cuscuta</taxon>
    </lineage>
</organism>
<evidence type="ECO:0000313" key="14">
    <source>
        <dbReference type="EMBL" id="CAH9145917.1"/>
    </source>
</evidence>
<dbReference type="InterPro" id="IPR017411">
    <property type="entry name" value="Tom22_pln"/>
</dbReference>
<comment type="similarity">
    <text evidence="2">Belongs to the Tom22 family.</text>
</comment>
<evidence type="ECO:0000256" key="5">
    <source>
        <dbReference type="ARBA" id="ARBA00022787"/>
    </source>
</evidence>
<evidence type="ECO:0000256" key="6">
    <source>
        <dbReference type="ARBA" id="ARBA00022927"/>
    </source>
</evidence>
<dbReference type="InterPro" id="IPR005683">
    <property type="entry name" value="Tom22"/>
</dbReference>
<keyword evidence="7 12" id="KW-1133">Transmembrane helix</keyword>
<dbReference type="CDD" id="cd22884">
    <property type="entry name" value="TOM22"/>
    <property type="match status" value="1"/>
</dbReference>
<dbReference type="GO" id="GO:0006886">
    <property type="term" value="P:intracellular protein transport"/>
    <property type="evidence" value="ECO:0007669"/>
    <property type="project" value="InterPro"/>
</dbReference>
<feature type="transmembrane region" description="Helical" evidence="12">
    <location>
        <begin position="52"/>
        <end position="71"/>
    </location>
</feature>
<keyword evidence="11" id="KW-0675">Receptor</keyword>
<reference evidence="13" key="1">
    <citation type="submission" date="2022-07" db="EMBL/GenBank/DDBJ databases">
        <authorList>
            <person name="Macas J."/>
            <person name="Novak P."/>
            <person name="Neumann P."/>
        </authorList>
    </citation>
    <scope>NUCLEOTIDE SEQUENCE</scope>
</reference>
<gene>
    <name evidence="14" type="ORF">CEPIT_LOCUS42592</name>
    <name evidence="13" type="ORF">CEPIT_LOCUS8186</name>
</gene>
<evidence type="ECO:0000256" key="7">
    <source>
        <dbReference type="ARBA" id="ARBA00022989"/>
    </source>
</evidence>
<evidence type="ECO:0000256" key="10">
    <source>
        <dbReference type="ARBA" id="ARBA00023136"/>
    </source>
</evidence>
<evidence type="ECO:0000256" key="1">
    <source>
        <dbReference type="ARBA" id="ARBA00004572"/>
    </source>
</evidence>
<name>A0AAV0CVU9_9ASTE</name>
<dbReference type="EMBL" id="CAMAPF010001088">
    <property type="protein sequence ID" value="CAH9145917.1"/>
    <property type="molecule type" value="Genomic_DNA"/>
</dbReference>
<evidence type="ECO:0000313" key="15">
    <source>
        <dbReference type="Proteomes" id="UP001152523"/>
    </source>
</evidence>
<dbReference type="AlphaFoldDB" id="A0AAV0CVU9"/>
<evidence type="ECO:0000256" key="9">
    <source>
        <dbReference type="ARBA" id="ARBA00023128"/>
    </source>
</evidence>
<dbReference type="PIRSF" id="PIRSF038151">
    <property type="entry name" value="TOM9-2_plant"/>
    <property type="match status" value="1"/>
</dbReference>
<dbReference type="GO" id="GO:0005741">
    <property type="term" value="C:mitochondrial outer membrane"/>
    <property type="evidence" value="ECO:0007669"/>
    <property type="project" value="UniProtKB-SubCell"/>
</dbReference>
<evidence type="ECO:0000256" key="8">
    <source>
        <dbReference type="ARBA" id="ARBA00023010"/>
    </source>
</evidence>
<keyword evidence="6" id="KW-0653">Protein transport</keyword>
<comment type="subcellular location">
    <subcellularLocation>
        <location evidence="1">Mitochondrion outer membrane</location>
        <topology evidence="1">Single-pass membrane protein</topology>
    </subcellularLocation>
</comment>
<protein>
    <submittedName>
        <fullName evidence="13">Uncharacterized protein</fullName>
    </submittedName>
</protein>
<keyword evidence="4 12" id="KW-0812">Transmembrane</keyword>
<keyword evidence="15" id="KW-1185">Reference proteome</keyword>
<keyword evidence="5" id="KW-1000">Mitochondrion outer membrane</keyword>
<accession>A0AAV0CVU9</accession>
<dbReference type="Pfam" id="PF04281">
    <property type="entry name" value="Tom22"/>
    <property type="match status" value="1"/>
</dbReference>
<evidence type="ECO:0000256" key="2">
    <source>
        <dbReference type="ARBA" id="ARBA00009874"/>
    </source>
</evidence>